<dbReference type="AlphaFoldDB" id="A0A9X1IEV0"/>
<dbReference type="RefSeq" id="WP_226608963.1">
    <property type="nucleotide sequence ID" value="NZ_JAJAQI010000020.1"/>
</dbReference>
<reference evidence="2" key="1">
    <citation type="submission" date="2021-10" db="EMBL/GenBank/DDBJ databases">
        <title>Roseicella aerolatum sp. nov., isolated from aerosols of e-waste dismantling site.</title>
        <authorList>
            <person name="Qin T."/>
        </authorList>
    </citation>
    <scope>NUCLEOTIDE SEQUENCE</scope>
    <source>
        <strain evidence="2">GB24</strain>
    </source>
</reference>
<dbReference type="PROSITE" id="PS51257">
    <property type="entry name" value="PROKAR_LIPOPROTEIN"/>
    <property type="match status" value="1"/>
</dbReference>
<proteinExistence type="predicted"/>
<feature type="region of interest" description="Disordered" evidence="1">
    <location>
        <begin position="46"/>
        <end position="190"/>
    </location>
</feature>
<sequence>MRAKRQGGGGAGRRAGVMAPLLCLALAACSVPDEVNPVSIYRRISGAADADRLPPPGMDRPTPSLHTVPPRPERPAPEVREAISAALADDRARSRDPLVLRTVPAPGARGGMTLGEPPMPAAPPPRPALAGAPRIPWNDAPVAPRAQPQAAPAAPGAPAPPALAPALPEMPEEAPAPPPPDLLGPPPRPR</sequence>
<keyword evidence="3" id="KW-1185">Reference proteome</keyword>
<feature type="compositionally biased region" description="Pro residues" evidence="1">
    <location>
        <begin position="117"/>
        <end position="127"/>
    </location>
</feature>
<feature type="compositionally biased region" description="Basic and acidic residues" evidence="1">
    <location>
        <begin position="71"/>
        <end position="81"/>
    </location>
</feature>
<comment type="caution">
    <text evidence="2">The sequence shown here is derived from an EMBL/GenBank/DDBJ whole genome shotgun (WGS) entry which is preliminary data.</text>
</comment>
<dbReference type="Proteomes" id="UP001139311">
    <property type="component" value="Unassembled WGS sequence"/>
</dbReference>
<dbReference type="EMBL" id="JAJAQI010000020">
    <property type="protein sequence ID" value="MCB4822916.1"/>
    <property type="molecule type" value="Genomic_DNA"/>
</dbReference>
<feature type="compositionally biased region" description="Low complexity" evidence="1">
    <location>
        <begin position="128"/>
        <end position="154"/>
    </location>
</feature>
<feature type="compositionally biased region" description="Pro residues" evidence="1">
    <location>
        <begin position="174"/>
        <end position="190"/>
    </location>
</feature>
<evidence type="ECO:0000313" key="2">
    <source>
        <dbReference type="EMBL" id="MCB4822916.1"/>
    </source>
</evidence>
<accession>A0A9X1IEV0</accession>
<organism evidence="2 3">
    <name type="scientific">Roseicella aerolata</name>
    <dbReference type="NCBI Taxonomy" id="2883479"/>
    <lineage>
        <taxon>Bacteria</taxon>
        <taxon>Pseudomonadati</taxon>
        <taxon>Pseudomonadota</taxon>
        <taxon>Alphaproteobacteria</taxon>
        <taxon>Acetobacterales</taxon>
        <taxon>Roseomonadaceae</taxon>
        <taxon>Roseicella</taxon>
    </lineage>
</organism>
<evidence type="ECO:0000256" key="1">
    <source>
        <dbReference type="SAM" id="MobiDB-lite"/>
    </source>
</evidence>
<gene>
    <name evidence="2" type="ORF">LHA35_14350</name>
</gene>
<protein>
    <submittedName>
        <fullName evidence="2">Uncharacterized protein</fullName>
    </submittedName>
</protein>
<name>A0A9X1IEV0_9PROT</name>
<evidence type="ECO:0000313" key="3">
    <source>
        <dbReference type="Proteomes" id="UP001139311"/>
    </source>
</evidence>
<feature type="compositionally biased region" description="Basic and acidic residues" evidence="1">
    <location>
        <begin position="88"/>
        <end position="98"/>
    </location>
</feature>